<evidence type="ECO:0000313" key="1">
    <source>
        <dbReference type="EMBL" id="CCI52845.1"/>
    </source>
</evidence>
<dbReference type="EMBL" id="CAJC01000131">
    <property type="protein sequence ID" value="CCI52845.1"/>
    <property type="molecule type" value="Genomic_DNA"/>
</dbReference>
<sequence>MNLADLFGNLDTSQLADVVEVVAKNRDVIANLGKLPEFIGSLSTSMNGAGQEAKGAAVALIGNDGATGAKGALCGAAGALNEIVDSLTKGIAMIASAAEAAHKVPLMDGPASRLEEASREMSRSTSALGELAQSMATIAGVLGSVAGALDRVGDHLVDTGTQARGFLA</sequence>
<reference evidence="1 2" key="1">
    <citation type="journal article" date="2013" name="ISME J.">
        <title>A metabolic model for members of the genus Tetrasphaera involved in enhanced biological phosphorus removal.</title>
        <authorList>
            <person name="Kristiansen R."/>
            <person name="Nguyen H.T.T."/>
            <person name="Saunders A.M."/>
            <person name="Nielsen J.L."/>
            <person name="Wimmer R."/>
            <person name="Le V.Q."/>
            <person name="McIlroy S.J."/>
            <person name="Petrovski S."/>
            <person name="Seviour R.J."/>
            <person name="Calteau A."/>
            <person name="Nielsen K.L."/>
            <person name="Nielsen P.H."/>
        </authorList>
    </citation>
    <scope>NUCLEOTIDE SEQUENCE [LARGE SCALE GENOMIC DNA]</scope>
    <source>
        <strain evidence="1 2">Ben 74</strain>
    </source>
</reference>
<name>A0A077MAH8_9MICO</name>
<dbReference type="AlphaFoldDB" id="A0A077MAH8"/>
<dbReference type="STRING" id="1193518.BN13_220030"/>
<keyword evidence="2" id="KW-1185">Reference proteome</keyword>
<gene>
    <name evidence="1" type="ORF">BN13_220030</name>
</gene>
<dbReference type="RefSeq" id="WP_048545096.1">
    <property type="nucleotide sequence ID" value="NZ_HF571038.1"/>
</dbReference>
<evidence type="ECO:0000313" key="2">
    <source>
        <dbReference type="Proteomes" id="UP000035720"/>
    </source>
</evidence>
<accession>A0A077MAH8</accession>
<comment type="caution">
    <text evidence="1">The sequence shown here is derived from an EMBL/GenBank/DDBJ whole genome shotgun (WGS) entry which is preliminary data.</text>
</comment>
<protein>
    <submittedName>
        <fullName evidence="1">Uncharacterized protein</fullName>
    </submittedName>
</protein>
<organism evidence="1 2">
    <name type="scientific">Nostocoides jenkinsii Ben 74</name>
    <dbReference type="NCBI Taxonomy" id="1193518"/>
    <lineage>
        <taxon>Bacteria</taxon>
        <taxon>Bacillati</taxon>
        <taxon>Actinomycetota</taxon>
        <taxon>Actinomycetes</taxon>
        <taxon>Micrococcales</taxon>
        <taxon>Intrasporangiaceae</taxon>
        <taxon>Nostocoides</taxon>
    </lineage>
</organism>
<proteinExistence type="predicted"/>
<dbReference type="Proteomes" id="UP000035720">
    <property type="component" value="Unassembled WGS sequence"/>
</dbReference>
<dbReference type="OrthoDB" id="3779442at2"/>